<dbReference type="GO" id="GO:0045499">
    <property type="term" value="F:chemorepellent activity"/>
    <property type="evidence" value="ECO:0007669"/>
    <property type="project" value="TreeGrafter"/>
</dbReference>
<feature type="domain" description="Sema" evidence="3">
    <location>
        <begin position="1"/>
        <end position="45"/>
    </location>
</feature>
<dbReference type="GO" id="GO:0071526">
    <property type="term" value="P:semaphorin-plexin signaling pathway"/>
    <property type="evidence" value="ECO:0007669"/>
    <property type="project" value="TreeGrafter"/>
</dbReference>
<name>A0A401TCU7_CHIPU</name>
<comment type="caution">
    <text evidence="2">Lacks conserved residue(s) required for the propagation of feature annotation.</text>
</comment>
<dbReference type="PANTHER" id="PTHR11036">
    <property type="entry name" value="SEMAPHORIN"/>
    <property type="match status" value="1"/>
</dbReference>
<dbReference type="SUPFAM" id="SSF101912">
    <property type="entry name" value="Sema domain"/>
    <property type="match status" value="1"/>
</dbReference>
<sequence>MQNCAMRGKHRDECHNFIRVLVPRSDRTLFACGTNAFNPICRNYK</sequence>
<gene>
    <name evidence="4" type="ORF">chiPu_0024145</name>
</gene>
<reference evidence="4 5" key="1">
    <citation type="journal article" date="2018" name="Nat. Ecol. Evol.">
        <title>Shark genomes provide insights into elasmobranch evolution and the origin of vertebrates.</title>
        <authorList>
            <person name="Hara Y"/>
            <person name="Yamaguchi K"/>
            <person name="Onimaru K"/>
            <person name="Kadota M"/>
            <person name="Koyanagi M"/>
            <person name="Keeley SD"/>
            <person name="Tatsumi K"/>
            <person name="Tanaka K"/>
            <person name="Motone F"/>
            <person name="Kageyama Y"/>
            <person name="Nozu R"/>
            <person name="Adachi N"/>
            <person name="Nishimura O"/>
            <person name="Nakagawa R"/>
            <person name="Tanegashima C"/>
            <person name="Kiyatake I"/>
            <person name="Matsumoto R"/>
            <person name="Murakumo K"/>
            <person name="Nishida K"/>
            <person name="Terakita A"/>
            <person name="Kuratani S"/>
            <person name="Sato K"/>
            <person name="Hyodo S Kuraku.S."/>
        </authorList>
    </citation>
    <scope>NUCLEOTIDE SEQUENCE [LARGE SCALE GENOMIC DNA]</scope>
</reference>
<dbReference type="InterPro" id="IPR015943">
    <property type="entry name" value="WD40/YVTN_repeat-like_dom_sf"/>
</dbReference>
<dbReference type="GO" id="GO:0007411">
    <property type="term" value="P:axon guidance"/>
    <property type="evidence" value="ECO:0007669"/>
    <property type="project" value="TreeGrafter"/>
</dbReference>
<evidence type="ECO:0000256" key="1">
    <source>
        <dbReference type="ARBA" id="ARBA00023180"/>
    </source>
</evidence>
<dbReference type="OrthoDB" id="9988752at2759"/>
<dbReference type="STRING" id="137246.A0A401TCU7"/>
<dbReference type="GO" id="GO:0030215">
    <property type="term" value="F:semaphorin receptor binding"/>
    <property type="evidence" value="ECO:0007669"/>
    <property type="project" value="InterPro"/>
</dbReference>
<dbReference type="GO" id="GO:0001755">
    <property type="term" value="P:neural crest cell migration"/>
    <property type="evidence" value="ECO:0007669"/>
    <property type="project" value="TreeGrafter"/>
</dbReference>
<keyword evidence="1" id="KW-0325">Glycoprotein</keyword>
<dbReference type="Gene3D" id="2.130.10.10">
    <property type="entry name" value="YVTN repeat-like/Quinoprotein amine dehydrogenase"/>
    <property type="match status" value="1"/>
</dbReference>
<evidence type="ECO:0000313" key="5">
    <source>
        <dbReference type="Proteomes" id="UP000287033"/>
    </source>
</evidence>
<dbReference type="Proteomes" id="UP000287033">
    <property type="component" value="Unassembled WGS sequence"/>
</dbReference>
<dbReference type="InterPro" id="IPR027231">
    <property type="entry name" value="Semaphorin"/>
</dbReference>
<organism evidence="4 5">
    <name type="scientific">Chiloscyllium punctatum</name>
    <name type="common">Brownbanded bambooshark</name>
    <name type="synonym">Hemiscyllium punctatum</name>
    <dbReference type="NCBI Taxonomy" id="137246"/>
    <lineage>
        <taxon>Eukaryota</taxon>
        <taxon>Metazoa</taxon>
        <taxon>Chordata</taxon>
        <taxon>Craniata</taxon>
        <taxon>Vertebrata</taxon>
        <taxon>Chondrichthyes</taxon>
        <taxon>Elasmobranchii</taxon>
        <taxon>Galeomorphii</taxon>
        <taxon>Galeoidea</taxon>
        <taxon>Orectolobiformes</taxon>
        <taxon>Hemiscylliidae</taxon>
        <taxon>Chiloscyllium</taxon>
    </lineage>
</organism>
<dbReference type="PANTHER" id="PTHR11036:SF79">
    <property type="entry name" value="SEMAPHORIN 5C, ISOFORM A"/>
    <property type="match status" value="1"/>
</dbReference>
<dbReference type="InterPro" id="IPR001627">
    <property type="entry name" value="Semap_dom"/>
</dbReference>
<evidence type="ECO:0000259" key="3">
    <source>
        <dbReference type="PROSITE" id="PS51004"/>
    </source>
</evidence>
<proteinExistence type="predicted"/>
<comment type="caution">
    <text evidence="4">The sequence shown here is derived from an EMBL/GenBank/DDBJ whole genome shotgun (WGS) entry which is preliminary data.</text>
</comment>
<protein>
    <recommendedName>
        <fullName evidence="3">Sema domain-containing protein</fullName>
    </recommendedName>
</protein>
<dbReference type="EMBL" id="BEZZ01033652">
    <property type="protein sequence ID" value="GCC40483.1"/>
    <property type="molecule type" value="Genomic_DNA"/>
</dbReference>
<dbReference type="GO" id="GO:0005886">
    <property type="term" value="C:plasma membrane"/>
    <property type="evidence" value="ECO:0007669"/>
    <property type="project" value="TreeGrafter"/>
</dbReference>
<dbReference type="PROSITE" id="PS51004">
    <property type="entry name" value="SEMA"/>
    <property type="match status" value="1"/>
</dbReference>
<evidence type="ECO:0000313" key="4">
    <source>
        <dbReference type="EMBL" id="GCC40483.1"/>
    </source>
</evidence>
<dbReference type="InterPro" id="IPR036352">
    <property type="entry name" value="Semap_dom_sf"/>
</dbReference>
<evidence type="ECO:0000256" key="2">
    <source>
        <dbReference type="PROSITE-ProRule" id="PRU00352"/>
    </source>
</evidence>
<dbReference type="AlphaFoldDB" id="A0A401TCU7"/>
<keyword evidence="5" id="KW-1185">Reference proteome</keyword>
<feature type="non-terminal residue" evidence="4">
    <location>
        <position position="45"/>
    </location>
</feature>
<accession>A0A401TCU7</accession>
<dbReference type="GO" id="GO:0030335">
    <property type="term" value="P:positive regulation of cell migration"/>
    <property type="evidence" value="ECO:0007669"/>
    <property type="project" value="TreeGrafter"/>
</dbReference>